<evidence type="ECO:0000313" key="3">
    <source>
        <dbReference type="Proteomes" id="UP001049176"/>
    </source>
</evidence>
<feature type="region of interest" description="Disordered" evidence="1">
    <location>
        <begin position="1"/>
        <end position="33"/>
    </location>
</feature>
<feature type="compositionally biased region" description="Polar residues" evidence="1">
    <location>
        <begin position="351"/>
        <end position="369"/>
    </location>
</feature>
<dbReference type="AlphaFoldDB" id="A0A9P7UZ59"/>
<feature type="compositionally biased region" description="Basic residues" evidence="1">
    <location>
        <begin position="241"/>
        <end position="255"/>
    </location>
</feature>
<name>A0A9P7UZ59_9AGAR</name>
<gene>
    <name evidence="2" type="ORF">E1B28_004656</name>
</gene>
<feature type="compositionally biased region" description="Basic and acidic residues" evidence="1">
    <location>
        <begin position="781"/>
        <end position="792"/>
    </location>
</feature>
<dbReference type="Proteomes" id="UP001049176">
    <property type="component" value="Chromosome 2"/>
</dbReference>
<feature type="region of interest" description="Disordered" evidence="1">
    <location>
        <begin position="778"/>
        <end position="838"/>
    </location>
</feature>
<feature type="region of interest" description="Disordered" evidence="1">
    <location>
        <begin position="902"/>
        <end position="992"/>
    </location>
</feature>
<evidence type="ECO:0000256" key="1">
    <source>
        <dbReference type="SAM" id="MobiDB-lite"/>
    </source>
</evidence>
<feature type="compositionally biased region" description="Polar residues" evidence="1">
    <location>
        <begin position="185"/>
        <end position="209"/>
    </location>
</feature>
<reference evidence="2" key="1">
    <citation type="journal article" date="2021" name="Genome Biol. Evol.">
        <title>The assembled and annotated genome of the fairy-ring fungus Marasmius oreades.</title>
        <authorList>
            <person name="Hiltunen M."/>
            <person name="Ament-Velasquez S.L."/>
            <person name="Johannesson H."/>
        </authorList>
    </citation>
    <scope>NUCLEOTIDE SEQUENCE</scope>
    <source>
        <strain evidence="2">03SP1</strain>
    </source>
</reference>
<organism evidence="2 3">
    <name type="scientific">Marasmius oreades</name>
    <name type="common">fairy-ring Marasmius</name>
    <dbReference type="NCBI Taxonomy" id="181124"/>
    <lineage>
        <taxon>Eukaryota</taxon>
        <taxon>Fungi</taxon>
        <taxon>Dikarya</taxon>
        <taxon>Basidiomycota</taxon>
        <taxon>Agaricomycotina</taxon>
        <taxon>Agaricomycetes</taxon>
        <taxon>Agaricomycetidae</taxon>
        <taxon>Agaricales</taxon>
        <taxon>Marasmiineae</taxon>
        <taxon>Marasmiaceae</taxon>
        <taxon>Marasmius</taxon>
    </lineage>
</organism>
<feature type="compositionally biased region" description="Basic and acidic residues" evidence="1">
    <location>
        <begin position="320"/>
        <end position="338"/>
    </location>
</feature>
<protein>
    <submittedName>
        <fullName evidence="2">Uncharacterized protein</fullName>
    </submittedName>
</protein>
<dbReference type="OrthoDB" id="2969298at2759"/>
<accession>A0A9P7UZ59</accession>
<feature type="compositionally biased region" description="Low complexity" evidence="1">
    <location>
        <begin position="966"/>
        <end position="978"/>
    </location>
</feature>
<feature type="compositionally biased region" description="Polar residues" evidence="1">
    <location>
        <begin position="796"/>
        <end position="807"/>
    </location>
</feature>
<dbReference type="GeneID" id="66073732"/>
<comment type="caution">
    <text evidence="2">The sequence shown here is derived from an EMBL/GenBank/DDBJ whole genome shotgun (WGS) entry which is preliminary data.</text>
</comment>
<dbReference type="RefSeq" id="XP_043013761.1">
    <property type="nucleotide sequence ID" value="XM_043149157.1"/>
</dbReference>
<dbReference type="EMBL" id="CM032182">
    <property type="protein sequence ID" value="KAG7097291.1"/>
    <property type="molecule type" value="Genomic_DNA"/>
</dbReference>
<sequence>MGNLRSQNELKGLPSPTPQKYEDQDDPFEEDYIRTQSYFASSSPKSIVDGTTQSLGIPVQKTSGQALLDHSRLVKDDGDSSVGSANVSLPLSDSIIPDTFDDSVELATNNTLQARIPSSMGKVVSGNPIITILSNSRSHISLAEPNFAKAGATKQVANYLKPADINAQPIMPTSIRALAVSSETQADVGTGTSSNIKKLSSPISHTTRSLSKRKSKPGHLEFVSSSDAPPKGPVAGSHPPPRSHPRSRRRRRRQAGKTPASDVDGRSTEGSVNKNRSSLLQETRASITSSPPSPTHGLSSRWAPHFERSIPTVASVASDSTHEGKPEVPTGDKTDKYRRSVPPGKDALATCESQVPTVEMSGTSLQSPILRQDNDRRGENPSLVLPTQPVVQVNQHLPEASTNYGSPPALNASHDPQVTVLDSTMPATGLHNVRQAEPISLISQLPLQQTNNFGGRVGSISTIHRPLAHGLIPSDPLTGFHNGSSVAVDKPFISDSQFSSHHAREPCHFVPRRPHPSVQYPLDPLYWKVHDTCGDVPQSRVKRLDSGTDVGALYEHSIPRRTKIADPRLMHATSQHLGDGRVVPFRPQPSQPNPNLMDAPWIVPTQQNPKRMESSLTQAPPSRSHVKQIRPVVSMPMINLQYQQPVPSKHSDQDASHAGFYCEQNDIIRPMAAQRGIDLRLPIHTTSEASFHNNPPPAQVMNISQGIASHPSPAAIGCPKIPDKDFNSKRHDFRIRSYQRSVVVGVPKEEPVNAQKLDLQRQGLLLMDIRVSGVQRGLQPVREREDGQKEVPADIQSLTSQRQLNSRADSHSPATEDVPQYNASERKRLQTSVLDRPSVRTKPEEILAWRTDRNESTSHALIAKRSMPTLKYVPPSVALSKGTSVNAKDNKSFMLSSKTVVSRKRRVTTALGDGQPRMITPPPLKCSTARSFDSDEKVPNKAKRNGNTDGAPDSGCPRTSTPKAGKSTLSLSTKSNSTQALNKTRSASRSKT</sequence>
<dbReference type="KEGG" id="more:E1B28_004656"/>
<feature type="region of interest" description="Disordered" evidence="1">
    <location>
        <begin position="314"/>
        <end position="387"/>
    </location>
</feature>
<evidence type="ECO:0000313" key="2">
    <source>
        <dbReference type="EMBL" id="KAG7097291.1"/>
    </source>
</evidence>
<proteinExistence type="predicted"/>
<feature type="region of interest" description="Disordered" evidence="1">
    <location>
        <begin position="185"/>
        <end position="301"/>
    </location>
</feature>
<keyword evidence="3" id="KW-1185">Reference proteome</keyword>
<feature type="compositionally biased region" description="Polar residues" evidence="1">
    <location>
        <begin position="268"/>
        <end position="290"/>
    </location>
</feature>